<dbReference type="Proteomes" id="UP001516400">
    <property type="component" value="Unassembled WGS sequence"/>
</dbReference>
<organism evidence="2 3">
    <name type="scientific">Cryptolaemus montrouzieri</name>
    <dbReference type="NCBI Taxonomy" id="559131"/>
    <lineage>
        <taxon>Eukaryota</taxon>
        <taxon>Metazoa</taxon>
        <taxon>Ecdysozoa</taxon>
        <taxon>Arthropoda</taxon>
        <taxon>Hexapoda</taxon>
        <taxon>Insecta</taxon>
        <taxon>Pterygota</taxon>
        <taxon>Neoptera</taxon>
        <taxon>Endopterygota</taxon>
        <taxon>Coleoptera</taxon>
        <taxon>Polyphaga</taxon>
        <taxon>Cucujiformia</taxon>
        <taxon>Coccinelloidea</taxon>
        <taxon>Coccinellidae</taxon>
        <taxon>Scymninae</taxon>
        <taxon>Scymnini</taxon>
        <taxon>Cryptolaemus</taxon>
    </lineage>
</organism>
<reference evidence="2 3" key="1">
    <citation type="journal article" date="2021" name="BMC Biol.">
        <title>Horizontally acquired antibacterial genes associated with adaptive radiation of ladybird beetles.</title>
        <authorList>
            <person name="Li H.S."/>
            <person name="Tang X.F."/>
            <person name="Huang Y.H."/>
            <person name="Xu Z.Y."/>
            <person name="Chen M.L."/>
            <person name="Du X.Y."/>
            <person name="Qiu B.Y."/>
            <person name="Chen P.T."/>
            <person name="Zhang W."/>
            <person name="Slipinski A."/>
            <person name="Escalona H.E."/>
            <person name="Waterhouse R.M."/>
            <person name="Zwick A."/>
            <person name="Pang H."/>
        </authorList>
    </citation>
    <scope>NUCLEOTIDE SEQUENCE [LARGE SCALE GENOMIC DNA]</scope>
    <source>
        <strain evidence="2">SYSU2018</strain>
    </source>
</reference>
<dbReference type="EMBL" id="JABFTP020000042">
    <property type="protein sequence ID" value="KAL3271993.1"/>
    <property type="molecule type" value="Genomic_DNA"/>
</dbReference>
<accession>A0ABD2MZV8</accession>
<sequence>MMDEVDKEKVIRAPSLKRGKTEERITDRVFVARKAVSVDGGVFQLMKNSYERRESRDKVGKENFETLAISKLVPSEKRNLKSRGSDARTQRSCRKPRRKLSSHKGKVRPSFISKWKNYLASLYNIGETVAEFFSPPKLLVCEELFPSPK</sequence>
<keyword evidence="3" id="KW-1185">Reference proteome</keyword>
<gene>
    <name evidence="2" type="ORF">HHI36_022461</name>
</gene>
<evidence type="ECO:0000313" key="3">
    <source>
        <dbReference type="Proteomes" id="UP001516400"/>
    </source>
</evidence>
<evidence type="ECO:0000256" key="1">
    <source>
        <dbReference type="SAM" id="MobiDB-lite"/>
    </source>
</evidence>
<feature type="compositionally biased region" description="Basic residues" evidence="1">
    <location>
        <begin position="91"/>
        <end position="107"/>
    </location>
</feature>
<dbReference type="AlphaFoldDB" id="A0ABD2MZV8"/>
<evidence type="ECO:0000313" key="2">
    <source>
        <dbReference type="EMBL" id="KAL3271993.1"/>
    </source>
</evidence>
<comment type="caution">
    <text evidence="2">The sequence shown here is derived from an EMBL/GenBank/DDBJ whole genome shotgun (WGS) entry which is preliminary data.</text>
</comment>
<feature type="compositionally biased region" description="Basic and acidic residues" evidence="1">
    <location>
        <begin position="77"/>
        <end position="89"/>
    </location>
</feature>
<proteinExistence type="predicted"/>
<name>A0ABD2MZV8_9CUCU</name>
<feature type="region of interest" description="Disordered" evidence="1">
    <location>
        <begin position="77"/>
        <end position="107"/>
    </location>
</feature>
<protein>
    <submittedName>
        <fullName evidence="2">Uncharacterized protein</fullName>
    </submittedName>
</protein>